<evidence type="ECO:0000256" key="10">
    <source>
        <dbReference type="ARBA" id="ARBA00022989"/>
    </source>
</evidence>
<evidence type="ECO:0000256" key="5">
    <source>
        <dbReference type="ARBA" id="ARBA00018512"/>
    </source>
</evidence>
<dbReference type="WBParaSite" id="Gr19_v10_g6749.t2">
    <property type="protein sequence ID" value="Gr19_v10_g6749.t2"/>
    <property type="gene ID" value="Gr19_v10_g6749"/>
</dbReference>
<feature type="transmembrane region" description="Helical" evidence="15">
    <location>
        <begin position="444"/>
        <end position="464"/>
    </location>
</feature>
<feature type="region of interest" description="Disordered" evidence="14">
    <location>
        <begin position="1"/>
        <end position="107"/>
    </location>
</feature>
<evidence type="ECO:0000256" key="3">
    <source>
        <dbReference type="ARBA" id="ARBA00010600"/>
    </source>
</evidence>
<feature type="transmembrane region" description="Helical" evidence="15">
    <location>
        <begin position="559"/>
        <end position="580"/>
    </location>
</feature>
<feature type="transmembrane region" description="Helical" evidence="15">
    <location>
        <begin position="305"/>
        <end position="329"/>
    </location>
</feature>
<feature type="transmembrane region" description="Helical" evidence="15">
    <location>
        <begin position="368"/>
        <end position="386"/>
    </location>
</feature>
<sequence>MGKTQRRAKADTGGRGGSQRRHTVLGLNRAQRKFKRKQLLHTTDPEQHPQSLQNVHDRSGGTNDPIAEDKLMNRGGAKAVPKLLLPSLPSSDNASPPPAKPNQPKRGGAYLSAYKRAQLTFERLQAEKREQRERAREERAQAEAQRELSASWRRKKNQALQLRTAKGQPNLNAQVGILLEQITRRRDGGGGGGKPKRKIFPFLYWLLGTLFGVAHALAVSRLDERVPDAYMDEEFHVAQARQYCAGNFDHWNPKITTPPLLYLLVPLLRLCGRERFVNSVLVPICFVGLCRLRRSLGQRKCKSDVTGVHLPVLAVLCVPVLLDTSLLFYTDLLSLTLLAHALATDGQRHPFKMFLAFALALFVRQTNIVWVCFPCLPVVWTALRTLLVQQQQQSLYGTINFLIRRLWPNALLCFGFIIFLYLNGGAVVLGDRSAHRPVFHVPQLLYFCAFVAASALPQFVLYCFWVMRNGFGTKHWSAISFWRFAAVAIVAGFALVAAVHCCTLAHPYLLADNRHFTFYIWKRLFQRHWLVKYALVPAYVVCAAFLWHSMDTNTVTKVAFAVATSVCLIPAHLLEFRYFIVPYAVWRLHVGGGGDAQPRWVLFTELATHFVVREYTKN</sequence>
<protein>
    <recommendedName>
        <fullName evidence="5">Dol-P-Glc:Glc(2)Man(9)GlcNAc(2)-PP-Dol alpha-1,2-glucosyltransferase</fullName>
        <ecNumber evidence="4">2.4.1.256</ecNumber>
    </recommendedName>
</protein>
<evidence type="ECO:0000256" key="13">
    <source>
        <dbReference type="ARBA" id="ARBA00048064"/>
    </source>
</evidence>
<dbReference type="PANTHER" id="PTHR12989">
    <property type="entry name" value="ALPHA-1,2-GLUCOSYLTRANSFERASE ALG10"/>
    <property type="match status" value="1"/>
</dbReference>
<organism evidence="16 17">
    <name type="scientific">Globodera rostochiensis</name>
    <name type="common">Golden nematode worm</name>
    <name type="synonym">Heterodera rostochiensis</name>
    <dbReference type="NCBI Taxonomy" id="31243"/>
    <lineage>
        <taxon>Eukaryota</taxon>
        <taxon>Metazoa</taxon>
        <taxon>Ecdysozoa</taxon>
        <taxon>Nematoda</taxon>
        <taxon>Chromadorea</taxon>
        <taxon>Rhabditida</taxon>
        <taxon>Tylenchina</taxon>
        <taxon>Tylenchomorpha</taxon>
        <taxon>Tylenchoidea</taxon>
        <taxon>Heteroderidae</taxon>
        <taxon>Heteroderinae</taxon>
        <taxon>Globodera</taxon>
    </lineage>
</organism>
<feature type="compositionally biased region" description="Low complexity" evidence="14">
    <location>
        <begin position="77"/>
        <end position="94"/>
    </location>
</feature>
<keyword evidence="9" id="KW-0256">Endoplasmic reticulum</keyword>
<dbReference type="GO" id="GO:0005789">
    <property type="term" value="C:endoplasmic reticulum membrane"/>
    <property type="evidence" value="ECO:0007669"/>
    <property type="project" value="UniProtKB-SubCell"/>
</dbReference>
<feature type="compositionally biased region" description="Basic residues" evidence="14">
    <location>
        <begin position="30"/>
        <end position="39"/>
    </location>
</feature>
<comment type="catalytic activity">
    <reaction evidence="13">
        <text>an alpha-D-Glc-(1-&gt;3)-alpha-D-Glc-(1-&gt;3)-alpha-D-Man-(1-&gt;2)-alpha-D-Man-(1-&gt;2)-alpha-D-Man-(1-&gt;3)-[alpha-D-Man-(1-&gt;2)-alpha-D-Man-(1-&gt;3)-[alpha-D-Man-(1-&gt;2)-alpha-D-Man-(1-&gt;6)]-alpha-D-Man-(1-&gt;6)]-beta-D-Man-(1-&gt;4)-beta-D-GlcNAc-(1-&gt;4)-alpha-D-GlcNAc-diphospho-di-trans,poly-cis-dolichol + a di-trans,poly-cis-dolichyl beta-D-glucosyl phosphate = a alpha-D-Glc-(1-&gt;2)-alpha-D-Glc-(1-&gt;3)-alpha-D-Glc-(1-&gt;3)-alpha-D-Man-(1-&gt;2)-alpha-D-Man-(1-&gt;2)-alpha-D-Man-(1-&gt;3)-[alpha-D-Man-(1-&gt;2)-alpha-D-Man-(1-&gt;3)-[alpha-D-Man-(1-&gt;2)-alpha-D-Man-(1-&gt;6)]-alpha-D-Man-(1-&gt;6)]-beta-D-Man-(1-&gt;4)-beta-D-GlcNAc-(1-&gt;4)-alpha-D-GlcNAc-diphospho-di-trans,poly-cis-dolichol + a di-trans,poly-cis-dolichyl phosphate + H(+)</text>
        <dbReference type="Rhea" id="RHEA:29543"/>
        <dbReference type="Rhea" id="RHEA-COMP:19498"/>
        <dbReference type="Rhea" id="RHEA-COMP:19502"/>
        <dbReference type="Rhea" id="RHEA-COMP:19512"/>
        <dbReference type="Rhea" id="RHEA-COMP:19522"/>
        <dbReference type="ChEBI" id="CHEBI:15378"/>
        <dbReference type="ChEBI" id="CHEBI:57525"/>
        <dbReference type="ChEBI" id="CHEBI:57683"/>
        <dbReference type="ChEBI" id="CHEBI:132522"/>
        <dbReference type="ChEBI" id="CHEBI:132523"/>
        <dbReference type="EC" id="2.4.1.256"/>
    </reaction>
    <physiologicalReaction direction="left-to-right" evidence="13">
        <dbReference type="Rhea" id="RHEA:29544"/>
    </physiologicalReaction>
</comment>
<keyword evidence="8 15" id="KW-0812">Transmembrane</keyword>
<feature type="transmembrane region" description="Helical" evidence="15">
    <location>
        <begin position="276"/>
        <end position="293"/>
    </location>
</feature>
<keyword evidence="11 15" id="KW-0472">Membrane</keyword>
<proteinExistence type="inferred from homology"/>
<dbReference type="EC" id="2.4.1.256" evidence="4"/>
<dbReference type="GO" id="GO:0006488">
    <property type="term" value="P:dolichol-linked oligosaccharide biosynthetic process"/>
    <property type="evidence" value="ECO:0007669"/>
    <property type="project" value="InterPro"/>
</dbReference>
<feature type="region of interest" description="Disordered" evidence="14">
    <location>
        <begin position="128"/>
        <end position="152"/>
    </location>
</feature>
<comment type="subcellular location">
    <subcellularLocation>
        <location evidence="1">Endoplasmic reticulum membrane</location>
        <topology evidence="1">Multi-pass membrane protein</topology>
    </subcellularLocation>
</comment>
<evidence type="ECO:0000256" key="4">
    <source>
        <dbReference type="ARBA" id="ARBA00011967"/>
    </source>
</evidence>
<evidence type="ECO:0000256" key="8">
    <source>
        <dbReference type="ARBA" id="ARBA00022692"/>
    </source>
</evidence>
<evidence type="ECO:0000256" key="15">
    <source>
        <dbReference type="SAM" id="Phobius"/>
    </source>
</evidence>
<dbReference type="AlphaFoldDB" id="A0A914I2M9"/>
<comment type="function">
    <text evidence="12">Dol-P-Glc:Glc(2)Man(9)GlcNAc(2)-PP-Dol alpha-1,2-glucosyltransferase that operates in the biosynthetic pathway of dolichol-linked oligosaccharides, the glycan precursors employed in protein asparagine (N)-glycosylation. The assembly of dolichol-linked oligosaccharides begins on the cytosolic side of the endoplasmic reticulum membrane and finishes in its lumen. The sequential addition of sugars to dolichol pyrophosphate produces dolichol-linked oligosaccharides containing fourteen sugars, including two GlcNAcs, nine mannoses and three glucoses. Once assembled, the oligosaccharide is transferred from the lipid to nascent proteins by oligosaccharyltransferases. In the lumen of the endoplasmic reticulum, adds the third and last glucose residue from dolichyl phosphate glucose (Dol-P-Glc) onto the lipid-linked oligosaccharide intermediate Glc(2)Man(9)GlcNAc(2)-PP-Dol to produce Glc(3)Man(9)GlcNAc(2)-PP-Dol.</text>
</comment>
<evidence type="ECO:0000256" key="14">
    <source>
        <dbReference type="SAM" id="MobiDB-lite"/>
    </source>
</evidence>
<evidence type="ECO:0000256" key="12">
    <source>
        <dbReference type="ARBA" id="ARBA00044727"/>
    </source>
</evidence>
<evidence type="ECO:0000313" key="16">
    <source>
        <dbReference type="Proteomes" id="UP000887572"/>
    </source>
</evidence>
<evidence type="ECO:0000256" key="2">
    <source>
        <dbReference type="ARBA" id="ARBA00004922"/>
    </source>
</evidence>
<keyword evidence="7" id="KW-0808">Transferase</keyword>
<comment type="similarity">
    <text evidence="3">Belongs to the ALG10 glucosyltransferase family.</text>
</comment>
<evidence type="ECO:0000313" key="17">
    <source>
        <dbReference type="WBParaSite" id="Gr19_v10_g6749.t2"/>
    </source>
</evidence>
<evidence type="ECO:0000256" key="11">
    <source>
        <dbReference type="ARBA" id="ARBA00023136"/>
    </source>
</evidence>
<feature type="transmembrane region" description="Helical" evidence="15">
    <location>
        <begin position="484"/>
        <end position="509"/>
    </location>
</feature>
<feature type="transmembrane region" description="Helical" evidence="15">
    <location>
        <begin position="202"/>
        <end position="222"/>
    </location>
</feature>
<dbReference type="Pfam" id="PF08524">
    <property type="entry name" value="rRNA_processing"/>
    <property type="match status" value="1"/>
</dbReference>
<comment type="pathway">
    <text evidence="2">Protein modification; protein glycosylation.</text>
</comment>
<evidence type="ECO:0000256" key="7">
    <source>
        <dbReference type="ARBA" id="ARBA00022679"/>
    </source>
</evidence>
<dbReference type="GO" id="GO:0106073">
    <property type="term" value="F:dolichyl pyrophosphate Glc2Man9GlcNAc2 alpha-1,2-glucosyltransferase activity"/>
    <property type="evidence" value="ECO:0007669"/>
    <property type="project" value="UniProtKB-EC"/>
</dbReference>
<feature type="compositionally biased region" description="Basic and acidic residues" evidence="14">
    <location>
        <begin position="128"/>
        <end position="146"/>
    </location>
</feature>
<dbReference type="Proteomes" id="UP000887572">
    <property type="component" value="Unplaced"/>
</dbReference>
<dbReference type="PANTHER" id="PTHR12989:SF10">
    <property type="entry name" value="DOL-P-GLC:GLC(2)MAN(9)GLCNAC(2)-PP-DOL ALPHA-1,2-GLUCOSYLTRANSFERASE-RELATED"/>
    <property type="match status" value="1"/>
</dbReference>
<reference evidence="17" key="1">
    <citation type="submission" date="2022-11" db="UniProtKB">
        <authorList>
            <consortium name="WormBaseParasite"/>
        </authorList>
    </citation>
    <scope>IDENTIFICATION</scope>
</reference>
<evidence type="ECO:0000256" key="6">
    <source>
        <dbReference type="ARBA" id="ARBA00022676"/>
    </source>
</evidence>
<feature type="transmembrane region" description="Helical" evidence="15">
    <location>
        <begin position="406"/>
        <end position="424"/>
    </location>
</feature>
<evidence type="ECO:0000256" key="1">
    <source>
        <dbReference type="ARBA" id="ARBA00004477"/>
    </source>
</evidence>
<feature type="transmembrane region" description="Helical" evidence="15">
    <location>
        <begin position="529"/>
        <end position="547"/>
    </location>
</feature>
<keyword evidence="6" id="KW-0328">Glycosyltransferase</keyword>
<keyword evidence="16" id="KW-1185">Reference proteome</keyword>
<dbReference type="InterPro" id="IPR016900">
    <property type="entry name" value="Alg10"/>
</dbReference>
<keyword evidence="10 15" id="KW-1133">Transmembrane helix</keyword>
<name>A0A914I2M9_GLORO</name>
<dbReference type="InterPro" id="IPR013730">
    <property type="entry name" value="Fyv7/TAP26"/>
</dbReference>
<dbReference type="Pfam" id="PF04922">
    <property type="entry name" value="DIE2_ALG10"/>
    <property type="match status" value="1"/>
</dbReference>
<evidence type="ECO:0000256" key="9">
    <source>
        <dbReference type="ARBA" id="ARBA00022824"/>
    </source>
</evidence>
<accession>A0A914I2M9</accession>